<reference evidence="3 4" key="1">
    <citation type="submission" date="2020-08" db="EMBL/GenBank/DDBJ databases">
        <title>Genomic Encyclopedia of Type Strains, Phase IV (KMG-IV): sequencing the most valuable type-strain genomes for metagenomic binning, comparative biology and taxonomic classification.</title>
        <authorList>
            <person name="Goeker M."/>
        </authorList>
    </citation>
    <scope>NUCLEOTIDE SEQUENCE [LARGE SCALE GENOMIC DNA]</scope>
    <source>
        <strain evidence="3 4">DSM 21458</strain>
    </source>
</reference>
<dbReference type="PANTHER" id="PTHR37507:SF2">
    <property type="entry name" value="SPORULATION PROTEIN YDCC"/>
    <property type="match status" value="1"/>
</dbReference>
<dbReference type="SUPFAM" id="SSF89392">
    <property type="entry name" value="Prokaryotic lipoproteins and lipoprotein localization factors"/>
    <property type="match status" value="1"/>
</dbReference>
<evidence type="ECO:0000313" key="3">
    <source>
        <dbReference type="EMBL" id="MBB6097936.1"/>
    </source>
</evidence>
<evidence type="ECO:0000256" key="1">
    <source>
        <dbReference type="SAM" id="SignalP"/>
    </source>
</evidence>
<feature type="signal peptide" evidence="1">
    <location>
        <begin position="1"/>
        <end position="18"/>
    </location>
</feature>
<name>A0A841HYH4_9DEIO</name>
<dbReference type="InterPro" id="IPR033399">
    <property type="entry name" value="TP_0789-like"/>
</dbReference>
<dbReference type="PANTHER" id="PTHR37507">
    <property type="entry name" value="SPORULATION PROTEIN YDCC"/>
    <property type="match status" value="1"/>
</dbReference>
<protein>
    <submittedName>
        <fullName evidence="3">Outer membrane lipoprotein-sorting protein</fullName>
    </submittedName>
</protein>
<feature type="domain" description="Uncharacterized protein TP-0789" evidence="2">
    <location>
        <begin position="70"/>
        <end position="201"/>
    </location>
</feature>
<dbReference type="InterPro" id="IPR052944">
    <property type="entry name" value="Sporulation_related"/>
</dbReference>
<proteinExistence type="predicted"/>
<keyword evidence="3" id="KW-0449">Lipoprotein</keyword>
<dbReference type="CDD" id="cd16324">
    <property type="entry name" value="LolA_fold-like"/>
    <property type="match status" value="1"/>
</dbReference>
<accession>A0A841HYH4</accession>
<comment type="caution">
    <text evidence="3">The sequence shown here is derived from an EMBL/GenBank/DDBJ whole genome shotgun (WGS) entry which is preliminary data.</text>
</comment>
<dbReference type="AlphaFoldDB" id="A0A841HYH4"/>
<dbReference type="Gene3D" id="2.50.20.10">
    <property type="entry name" value="Lipoprotein localisation LolA/LolB/LppX"/>
    <property type="match status" value="1"/>
</dbReference>
<keyword evidence="4" id="KW-1185">Reference proteome</keyword>
<dbReference type="RefSeq" id="WP_183985857.1">
    <property type="nucleotide sequence ID" value="NZ_JACHHG010000004.1"/>
</dbReference>
<dbReference type="InterPro" id="IPR029046">
    <property type="entry name" value="LolA/LolB/LppX"/>
</dbReference>
<keyword evidence="1" id="KW-0732">Signal</keyword>
<gene>
    <name evidence="3" type="ORF">HNR42_001359</name>
</gene>
<sequence>MKRLLLVASVLLAPSALAQSADTVLKNFEAAQKNAKDISVQVQGKALLDSGEQRIDLEVLSIPGQKLTRVNFNAPDALADNVLVIDNQTAYNYLYLTNQVTVQPLAKTELQGFNFDFAQFARLGLELPRDRFDVKLVSTQAAKTGKTYVLEATPKARDLGFSRTRVWISDQGWRPVRLQALNSNGKLQADLRFENYKVNSGLSAAKVKSLPRDAQVIRKQ</sequence>
<organism evidence="3 4">
    <name type="scientific">Deinobacterium chartae</name>
    <dbReference type="NCBI Taxonomy" id="521158"/>
    <lineage>
        <taxon>Bacteria</taxon>
        <taxon>Thermotogati</taxon>
        <taxon>Deinococcota</taxon>
        <taxon>Deinococci</taxon>
        <taxon>Deinococcales</taxon>
        <taxon>Deinococcaceae</taxon>
        <taxon>Deinobacterium</taxon>
    </lineage>
</organism>
<dbReference type="Pfam" id="PF17131">
    <property type="entry name" value="LolA_like"/>
    <property type="match status" value="1"/>
</dbReference>
<dbReference type="Proteomes" id="UP000569951">
    <property type="component" value="Unassembled WGS sequence"/>
</dbReference>
<feature type="chain" id="PRO_5032860531" evidence="1">
    <location>
        <begin position="19"/>
        <end position="220"/>
    </location>
</feature>
<evidence type="ECO:0000313" key="4">
    <source>
        <dbReference type="Proteomes" id="UP000569951"/>
    </source>
</evidence>
<evidence type="ECO:0000259" key="2">
    <source>
        <dbReference type="Pfam" id="PF17131"/>
    </source>
</evidence>
<dbReference type="EMBL" id="JACHHG010000004">
    <property type="protein sequence ID" value="MBB6097936.1"/>
    <property type="molecule type" value="Genomic_DNA"/>
</dbReference>